<feature type="compositionally biased region" description="Basic and acidic residues" evidence="1">
    <location>
        <begin position="78"/>
        <end position="93"/>
    </location>
</feature>
<evidence type="ECO:0008006" key="6">
    <source>
        <dbReference type="Google" id="ProtNLM"/>
    </source>
</evidence>
<accession>A0A7S7RGM4</accession>
<dbReference type="AlphaFoldDB" id="A0A7S7RGM4"/>
<reference evidence="4 5" key="1">
    <citation type="submission" date="2019-09" db="EMBL/GenBank/DDBJ databases">
        <title>Consistent, comparative and evidence-based genome assembly and annotation for Cryptosporidium parvum, C. hominis and C. tyzzeri.</title>
        <authorList>
            <person name="Baptista R.P."/>
            <person name="Li Y."/>
            <person name="Sateriale A."/>
            <person name="Ansell B."/>
            <person name="Jex A."/>
            <person name="Sanders M."/>
            <person name="Brooks K."/>
            <person name="Tracey A."/>
            <person name="Berriman M."/>
            <person name="Striepen B."/>
            <person name="Cotton J.A."/>
            <person name="Kissinger J.C."/>
        </authorList>
    </citation>
    <scope>NUCLEOTIDE SEQUENCE [LARGE SCALE GENOMIC DNA]</scope>
    <source>
        <strain evidence="4 5">IOWA-ATCC</strain>
    </source>
</reference>
<evidence type="ECO:0000256" key="3">
    <source>
        <dbReference type="SAM" id="SignalP"/>
    </source>
</evidence>
<evidence type="ECO:0000256" key="2">
    <source>
        <dbReference type="SAM" id="Phobius"/>
    </source>
</evidence>
<feature type="compositionally biased region" description="Basic and acidic residues" evidence="1">
    <location>
        <begin position="144"/>
        <end position="188"/>
    </location>
</feature>
<gene>
    <name evidence="4" type="ORF">CPATCC_001691</name>
</gene>
<proteinExistence type="predicted"/>
<protein>
    <recommendedName>
        <fullName evidence="6">Transmembrane protein</fullName>
    </recommendedName>
</protein>
<feature type="compositionally biased region" description="Basic and acidic residues" evidence="1">
    <location>
        <begin position="100"/>
        <end position="116"/>
    </location>
</feature>
<evidence type="ECO:0000313" key="4">
    <source>
        <dbReference type="EMBL" id="QOY42088.1"/>
    </source>
</evidence>
<dbReference type="Proteomes" id="UP000593906">
    <property type="component" value="Chromosome 4"/>
</dbReference>
<dbReference type="VEuPathDB" id="CryptoDB:CPATCC_0019110"/>
<name>A0A7S7RGM4_CRYPV</name>
<feature type="compositionally biased region" description="Basic and acidic residues" evidence="1">
    <location>
        <begin position="39"/>
        <end position="51"/>
    </location>
</feature>
<feature type="chain" id="PRO_5031409930" description="Transmembrane protein" evidence="3">
    <location>
        <begin position="18"/>
        <end position="441"/>
    </location>
</feature>
<keyword evidence="2" id="KW-0812">Transmembrane</keyword>
<evidence type="ECO:0000256" key="1">
    <source>
        <dbReference type="SAM" id="MobiDB-lite"/>
    </source>
</evidence>
<feature type="region of interest" description="Disordered" evidence="1">
    <location>
        <begin position="38"/>
        <end position="188"/>
    </location>
</feature>
<keyword evidence="2" id="KW-1133">Transmembrane helix</keyword>
<feature type="transmembrane region" description="Helical" evidence="2">
    <location>
        <begin position="399"/>
        <end position="421"/>
    </location>
</feature>
<evidence type="ECO:0000313" key="5">
    <source>
        <dbReference type="Proteomes" id="UP000593906"/>
    </source>
</evidence>
<feature type="signal peptide" evidence="3">
    <location>
        <begin position="1"/>
        <end position="17"/>
    </location>
</feature>
<feature type="compositionally biased region" description="Low complexity" evidence="1">
    <location>
        <begin position="58"/>
        <end position="76"/>
    </location>
</feature>
<keyword evidence="3" id="KW-0732">Signal</keyword>
<sequence>MRLYSYFLLVIFYFVCCNLHKLDTVDCIKLHKGANDNVQTKDESKEGSKDMSEEEQSTQETSSDSSNNDNDNDISSGTEEKSDSETEKGEDNKSGTSGAIDEKNDENANTDSKEEQNNATNGQDGSLLKGDKMEDESIGNQIKDAAKEEDEKNELKKLEEFKKSETLDKEPEIEKEPSENHVENEKKYEIESEIISKTSTSISEVRMTDENEFTIDHPTVNQVINKVIQPSTEEKQLQIELKDDFEPESGIDESKQTKSVILTFDLSSEDLFSKISLISDSKLTLTRYIGMNPQKVKITLVDPTIRFGSQQTRLSELAKYESMQFELNQKVPGKADVISLSEISNQIPIILQQHNTTTLRFLLEAVDSQTQFGILSNMDGVGPTIVLELKPTVESNSTWMYTITGVAVIVVIIGVSIALYFQNKNKESQRIENMPLLNNKV</sequence>
<organism evidence="4 5">
    <name type="scientific">Cryptosporidium parvum</name>
    <dbReference type="NCBI Taxonomy" id="5807"/>
    <lineage>
        <taxon>Eukaryota</taxon>
        <taxon>Sar</taxon>
        <taxon>Alveolata</taxon>
        <taxon>Apicomplexa</taxon>
        <taxon>Conoidasida</taxon>
        <taxon>Coccidia</taxon>
        <taxon>Eucoccidiorida</taxon>
        <taxon>Eimeriorina</taxon>
        <taxon>Cryptosporidiidae</taxon>
        <taxon>Cryptosporidium</taxon>
    </lineage>
</organism>
<dbReference type="EMBL" id="CP044419">
    <property type="protein sequence ID" value="QOY42088.1"/>
    <property type="molecule type" value="Genomic_DNA"/>
</dbReference>
<keyword evidence="2" id="KW-0472">Membrane</keyword>